<dbReference type="AlphaFoldDB" id="A0AAQ3NZS8"/>
<accession>A0AAQ3NZS8</accession>
<gene>
    <name evidence="1" type="ORF">V8G54_005722</name>
</gene>
<evidence type="ECO:0000313" key="2">
    <source>
        <dbReference type="Proteomes" id="UP001374535"/>
    </source>
</evidence>
<reference evidence="1 2" key="1">
    <citation type="journal article" date="2023" name="Life. Sci Alliance">
        <title>Evolutionary insights into 3D genome organization and epigenetic landscape of Vigna mungo.</title>
        <authorList>
            <person name="Junaid A."/>
            <person name="Singh B."/>
            <person name="Bhatia S."/>
        </authorList>
    </citation>
    <scope>NUCLEOTIDE SEQUENCE [LARGE SCALE GENOMIC DNA]</scope>
    <source>
        <strain evidence="1">Urdbean</strain>
    </source>
</reference>
<protein>
    <submittedName>
        <fullName evidence="1">Uncharacterized protein</fullName>
    </submittedName>
</protein>
<evidence type="ECO:0000313" key="1">
    <source>
        <dbReference type="EMBL" id="WVZ18400.1"/>
    </source>
</evidence>
<organism evidence="1 2">
    <name type="scientific">Vigna mungo</name>
    <name type="common">Black gram</name>
    <name type="synonym">Phaseolus mungo</name>
    <dbReference type="NCBI Taxonomy" id="3915"/>
    <lineage>
        <taxon>Eukaryota</taxon>
        <taxon>Viridiplantae</taxon>
        <taxon>Streptophyta</taxon>
        <taxon>Embryophyta</taxon>
        <taxon>Tracheophyta</taxon>
        <taxon>Spermatophyta</taxon>
        <taxon>Magnoliopsida</taxon>
        <taxon>eudicotyledons</taxon>
        <taxon>Gunneridae</taxon>
        <taxon>Pentapetalae</taxon>
        <taxon>rosids</taxon>
        <taxon>fabids</taxon>
        <taxon>Fabales</taxon>
        <taxon>Fabaceae</taxon>
        <taxon>Papilionoideae</taxon>
        <taxon>50 kb inversion clade</taxon>
        <taxon>NPAAA clade</taxon>
        <taxon>indigoferoid/millettioid clade</taxon>
        <taxon>Phaseoleae</taxon>
        <taxon>Vigna</taxon>
    </lineage>
</organism>
<dbReference type="Proteomes" id="UP001374535">
    <property type="component" value="Chromosome 2"/>
</dbReference>
<sequence length="118" mass="12587">MGIDEFAKLFEGANSVLTLDLFEGVEELQGGALHVLELLLHDQVLLREPGEDEVVESGVGGDGIVPEVLHCGGAGVVAEGEPFEDVGTVVGLSRAKGDGVLHWLERDWADKNGRDLNR</sequence>
<keyword evidence="2" id="KW-1185">Reference proteome</keyword>
<dbReference type="EMBL" id="CP144699">
    <property type="protein sequence ID" value="WVZ18400.1"/>
    <property type="molecule type" value="Genomic_DNA"/>
</dbReference>
<name>A0AAQ3NZS8_VIGMU</name>
<proteinExistence type="predicted"/>